<organism evidence="4 5">
    <name type="scientific">Talaromyces proteolyticus</name>
    <dbReference type="NCBI Taxonomy" id="1131652"/>
    <lineage>
        <taxon>Eukaryota</taxon>
        <taxon>Fungi</taxon>
        <taxon>Dikarya</taxon>
        <taxon>Ascomycota</taxon>
        <taxon>Pezizomycotina</taxon>
        <taxon>Eurotiomycetes</taxon>
        <taxon>Eurotiomycetidae</taxon>
        <taxon>Eurotiales</taxon>
        <taxon>Trichocomaceae</taxon>
        <taxon>Talaromyces</taxon>
        <taxon>Talaromyces sect. Bacilispori</taxon>
    </lineage>
</organism>
<dbReference type="SMART" id="SM00271">
    <property type="entry name" value="DnaJ"/>
    <property type="match status" value="1"/>
</dbReference>
<feature type="compositionally biased region" description="Polar residues" evidence="1">
    <location>
        <begin position="145"/>
        <end position="161"/>
    </location>
</feature>
<dbReference type="RefSeq" id="XP_046071936.1">
    <property type="nucleotide sequence ID" value="XM_046210038.1"/>
</dbReference>
<keyword evidence="2" id="KW-0812">Transmembrane</keyword>
<gene>
    <name evidence="4" type="ORF">BGW36DRAFT_258031</name>
</gene>
<reference evidence="4" key="1">
    <citation type="submission" date="2021-12" db="EMBL/GenBank/DDBJ databases">
        <title>Convergent genome expansion in fungi linked to evolution of root-endophyte symbiosis.</title>
        <authorList>
            <consortium name="DOE Joint Genome Institute"/>
            <person name="Ke Y.-H."/>
            <person name="Bonito G."/>
            <person name="Liao H.-L."/>
            <person name="Looney B."/>
            <person name="Rojas-Flechas A."/>
            <person name="Nash J."/>
            <person name="Hameed K."/>
            <person name="Schadt C."/>
            <person name="Martin F."/>
            <person name="Crous P.W."/>
            <person name="Miettinen O."/>
            <person name="Magnuson J.K."/>
            <person name="Labbe J."/>
            <person name="Jacobson D."/>
            <person name="Doktycz M.J."/>
            <person name="Veneault-Fourrey C."/>
            <person name="Kuo A."/>
            <person name="Mondo S."/>
            <person name="Calhoun S."/>
            <person name="Riley R."/>
            <person name="Ohm R."/>
            <person name="LaButti K."/>
            <person name="Andreopoulos B."/>
            <person name="Pangilinan J."/>
            <person name="Nolan M."/>
            <person name="Tritt A."/>
            <person name="Clum A."/>
            <person name="Lipzen A."/>
            <person name="Daum C."/>
            <person name="Barry K."/>
            <person name="Grigoriev I.V."/>
            <person name="Vilgalys R."/>
        </authorList>
    </citation>
    <scope>NUCLEOTIDE SEQUENCE</scope>
    <source>
        <strain evidence="4">PMI_201</strain>
    </source>
</reference>
<dbReference type="PROSITE" id="PS00636">
    <property type="entry name" value="DNAJ_1"/>
    <property type="match status" value="1"/>
</dbReference>
<dbReference type="InterPro" id="IPR053025">
    <property type="entry name" value="Mito_ATP_Synthase-Asso"/>
</dbReference>
<evidence type="ECO:0000313" key="5">
    <source>
        <dbReference type="Proteomes" id="UP001201262"/>
    </source>
</evidence>
<dbReference type="InterPro" id="IPR018253">
    <property type="entry name" value="DnaJ_domain_CS"/>
</dbReference>
<dbReference type="GeneID" id="70240325"/>
<evidence type="ECO:0000256" key="1">
    <source>
        <dbReference type="SAM" id="MobiDB-lite"/>
    </source>
</evidence>
<dbReference type="InterPro" id="IPR001623">
    <property type="entry name" value="DnaJ_domain"/>
</dbReference>
<dbReference type="Pfam" id="PF00226">
    <property type="entry name" value="DnaJ"/>
    <property type="match status" value="1"/>
</dbReference>
<dbReference type="PANTHER" id="PTHR44873:SF1">
    <property type="entry name" value="DNAJ HOMOLOG SUBFAMILY C MEMBER 30, MITOCHONDRIAL"/>
    <property type="match status" value="1"/>
</dbReference>
<dbReference type="PANTHER" id="PTHR44873">
    <property type="entry name" value="DNAJ HOMOLOG SUBFAMILY C MEMBER 30, MITOCHONDRIAL"/>
    <property type="match status" value="1"/>
</dbReference>
<sequence length="295" mass="32123">MPLRLTTSRRLSPSVTFFFKPSPLHPHFRGTSKDSVRSSASAARFSTTRRVYYARSREPTYYEVLNIPVTATAAEIKKQFYALSLKHHPDRNRSDPSATERFATISSAYQILGDNSKRARYDRDHGIVNQNTHSSGVSGQHPMGSHSSAGANLRSTNSSYVGSRPASGLSKRRGTFKGPPPSFYAHGGYGARASRPGAGGAYTGTGTTGSNADAAAPNEEDPTSFINHNPIGHFNAKGHFRTQAAEDARRQQRRVRQTQREQEIRDNALAYSGNLILRFVIVSGILVSTAVLGGL</sequence>
<feature type="compositionally biased region" description="Gly residues" evidence="1">
    <location>
        <begin position="197"/>
        <end position="207"/>
    </location>
</feature>
<dbReference type="Proteomes" id="UP001201262">
    <property type="component" value="Unassembled WGS sequence"/>
</dbReference>
<protein>
    <submittedName>
        <fullName evidence="4">DnaJ domain-containing protein</fullName>
    </submittedName>
</protein>
<feature type="compositionally biased region" description="Polar residues" evidence="1">
    <location>
        <begin position="128"/>
        <end position="138"/>
    </location>
</feature>
<keyword evidence="5" id="KW-1185">Reference proteome</keyword>
<feature type="region of interest" description="Disordered" evidence="1">
    <location>
        <begin position="128"/>
        <end position="235"/>
    </location>
</feature>
<feature type="non-terminal residue" evidence="4">
    <location>
        <position position="295"/>
    </location>
</feature>
<evidence type="ECO:0000259" key="3">
    <source>
        <dbReference type="PROSITE" id="PS50076"/>
    </source>
</evidence>
<comment type="caution">
    <text evidence="4">The sequence shown here is derived from an EMBL/GenBank/DDBJ whole genome shotgun (WGS) entry which is preliminary data.</text>
</comment>
<evidence type="ECO:0000256" key="2">
    <source>
        <dbReference type="SAM" id="Phobius"/>
    </source>
</evidence>
<dbReference type="AlphaFoldDB" id="A0AAD4KQQ3"/>
<feature type="transmembrane region" description="Helical" evidence="2">
    <location>
        <begin position="275"/>
        <end position="294"/>
    </location>
</feature>
<keyword evidence="2" id="KW-1133">Transmembrane helix</keyword>
<dbReference type="EMBL" id="JAJTJA010000006">
    <property type="protein sequence ID" value="KAH8697235.1"/>
    <property type="molecule type" value="Genomic_DNA"/>
</dbReference>
<dbReference type="PRINTS" id="PR00625">
    <property type="entry name" value="JDOMAIN"/>
</dbReference>
<dbReference type="PROSITE" id="PS50076">
    <property type="entry name" value="DNAJ_2"/>
    <property type="match status" value="1"/>
</dbReference>
<evidence type="ECO:0000313" key="4">
    <source>
        <dbReference type="EMBL" id="KAH8697235.1"/>
    </source>
</evidence>
<dbReference type="Gene3D" id="1.10.287.110">
    <property type="entry name" value="DnaJ domain"/>
    <property type="match status" value="1"/>
</dbReference>
<dbReference type="SUPFAM" id="SSF46565">
    <property type="entry name" value="Chaperone J-domain"/>
    <property type="match status" value="1"/>
</dbReference>
<feature type="domain" description="J" evidence="3">
    <location>
        <begin position="60"/>
        <end position="125"/>
    </location>
</feature>
<dbReference type="InterPro" id="IPR036869">
    <property type="entry name" value="J_dom_sf"/>
</dbReference>
<keyword evidence="2" id="KW-0472">Membrane</keyword>
<accession>A0AAD4KQQ3</accession>
<name>A0AAD4KQQ3_9EURO</name>
<dbReference type="CDD" id="cd06257">
    <property type="entry name" value="DnaJ"/>
    <property type="match status" value="1"/>
</dbReference>
<proteinExistence type="predicted"/>